<dbReference type="Proteomes" id="UP001156706">
    <property type="component" value="Unassembled WGS sequence"/>
</dbReference>
<evidence type="ECO:0000313" key="8">
    <source>
        <dbReference type="Proteomes" id="UP001156706"/>
    </source>
</evidence>
<feature type="transmembrane region" description="Helical" evidence="6">
    <location>
        <begin position="67"/>
        <end position="88"/>
    </location>
</feature>
<dbReference type="PANTHER" id="PTHR30086">
    <property type="entry name" value="ARGININE EXPORTER PROTEIN ARGO"/>
    <property type="match status" value="1"/>
</dbReference>
<dbReference type="EMBL" id="BSOG01000006">
    <property type="protein sequence ID" value="GLR14847.1"/>
    <property type="molecule type" value="Genomic_DNA"/>
</dbReference>
<evidence type="ECO:0000256" key="1">
    <source>
        <dbReference type="ARBA" id="ARBA00004651"/>
    </source>
</evidence>
<comment type="caution">
    <text evidence="7">The sequence shown here is derived from an EMBL/GenBank/DDBJ whole genome shotgun (WGS) entry which is preliminary data.</text>
</comment>
<keyword evidence="8" id="KW-1185">Reference proteome</keyword>
<evidence type="ECO:0000256" key="2">
    <source>
        <dbReference type="ARBA" id="ARBA00022475"/>
    </source>
</evidence>
<dbReference type="Pfam" id="PF01810">
    <property type="entry name" value="LysE"/>
    <property type="match status" value="1"/>
</dbReference>
<feature type="transmembrane region" description="Helical" evidence="6">
    <location>
        <begin position="109"/>
        <end position="135"/>
    </location>
</feature>
<feature type="transmembrane region" description="Helical" evidence="6">
    <location>
        <begin position="40"/>
        <end position="61"/>
    </location>
</feature>
<dbReference type="PANTHER" id="PTHR30086:SF20">
    <property type="entry name" value="ARGININE EXPORTER PROTEIN ARGO-RELATED"/>
    <property type="match status" value="1"/>
</dbReference>
<evidence type="ECO:0000256" key="3">
    <source>
        <dbReference type="ARBA" id="ARBA00022692"/>
    </source>
</evidence>
<feature type="transmembrane region" description="Helical" evidence="6">
    <location>
        <begin position="147"/>
        <end position="170"/>
    </location>
</feature>
<evidence type="ECO:0000256" key="5">
    <source>
        <dbReference type="ARBA" id="ARBA00023136"/>
    </source>
</evidence>
<feature type="transmembrane region" description="Helical" evidence="6">
    <location>
        <begin position="6"/>
        <end position="28"/>
    </location>
</feature>
<evidence type="ECO:0000256" key="6">
    <source>
        <dbReference type="SAM" id="Phobius"/>
    </source>
</evidence>
<keyword evidence="3 6" id="KW-0812">Transmembrane</keyword>
<sequence length="204" mass="20862">MDTPLFLKACLIGLSIAAPVGPIGLLCIQRTLQHGARTGFASGMGAAAADACYGAIGALGITSLTRAFTALTLPLTLVGGAMLIWMGIGMLRSKPPAAAAEVKQGSHASAFASVFALTLTNPMTILSFVAVFAVLGQGQTSSISQTVLMVGGIFTGSAFWWLGLACGVAAGRHHLKPPYLRYLGQTAGLLLIGFACWQLIGLVA</sequence>
<dbReference type="InterPro" id="IPR001123">
    <property type="entry name" value="LeuE-type"/>
</dbReference>
<dbReference type="RefSeq" id="WP_284197921.1">
    <property type="nucleotide sequence ID" value="NZ_BSOG01000006.1"/>
</dbReference>
<keyword evidence="5 6" id="KW-0472">Membrane</keyword>
<feature type="transmembrane region" description="Helical" evidence="6">
    <location>
        <begin position="182"/>
        <end position="200"/>
    </location>
</feature>
<evidence type="ECO:0000313" key="7">
    <source>
        <dbReference type="EMBL" id="GLR14847.1"/>
    </source>
</evidence>
<keyword evidence="2" id="KW-1003">Cell membrane</keyword>
<evidence type="ECO:0000256" key="4">
    <source>
        <dbReference type="ARBA" id="ARBA00022989"/>
    </source>
</evidence>
<reference evidence="8" key="1">
    <citation type="journal article" date="2019" name="Int. J. Syst. Evol. Microbiol.">
        <title>The Global Catalogue of Microorganisms (GCM) 10K type strain sequencing project: providing services to taxonomists for standard genome sequencing and annotation.</title>
        <authorList>
            <consortium name="The Broad Institute Genomics Platform"/>
            <consortium name="The Broad Institute Genome Sequencing Center for Infectious Disease"/>
            <person name="Wu L."/>
            <person name="Ma J."/>
        </authorList>
    </citation>
    <scope>NUCLEOTIDE SEQUENCE [LARGE SCALE GENOMIC DNA]</scope>
    <source>
        <strain evidence="8">NBRC 110044</strain>
    </source>
</reference>
<organism evidence="7 8">
    <name type="scientific">Chitinimonas prasina</name>
    <dbReference type="NCBI Taxonomy" id="1434937"/>
    <lineage>
        <taxon>Bacteria</taxon>
        <taxon>Pseudomonadati</taxon>
        <taxon>Pseudomonadota</taxon>
        <taxon>Betaproteobacteria</taxon>
        <taxon>Neisseriales</taxon>
        <taxon>Chitinibacteraceae</taxon>
        <taxon>Chitinimonas</taxon>
    </lineage>
</organism>
<accession>A0ABQ5YM78</accession>
<comment type="subcellular location">
    <subcellularLocation>
        <location evidence="1">Cell membrane</location>
        <topology evidence="1">Multi-pass membrane protein</topology>
    </subcellularLocation>
</comment>
<keyword evidence="4 6" id="KW-1133">Transmembrane helix</keyword>
<name>A0ABQ5YM78_9NEIS</name>
<proteinExistence type="predicted"/>
<protein>
    <submittedName>
        <fullName evidence="7">Lysine transporter LysE</fullName>
    </submittedName>
</protein>
<gene>
    <name evidence="7" type="ORF">GCM10007907_36370</name>
</gene>